<accession>A0AA86UAK9</accession>
<evidence type="ECO:0000313" key="3">
    <source>
        <dbReference type="EMBL" id="CAI9958039.1"/>
    </source>
</evidence>
<evidence type="ECO:0000313" key="2">
    <source>
        <dbReference type="EMBL" id="CAI9950080.1"/>
    </source>
</evidence>
<dbReference type="EMBL" id="CATOUU010000806">
    <property type="protein sequence ID" value="CAI9950080.1"/>
    <property type="molecule type" value="Genomic_DNA"/>
</dbReference>
<gene>
    <name evidence="4" type="ORF">HINF_LOCUS34285</name>
    <name evidence="2" type="ORF">HINF_LOCUS37725</name>
    <name evidence="3" type="ORF">HINF_LOCUS45684</name>
    <name evidence="5" type="ORF">HINF_LOCUS59666</name>
</gene>
<organism evidence="2">
    <name type="scientific">Hexamita inflata</name>
    <dbReference type="NCBI Taxonomy" id="28002"/>
    <lineage>
        <taxon>Eukaryota</taxon>
        <taxon>Metamonada</taxon>
        <taxon>Diplomonadida</taxon>
        <taxon>Hexamitidae</taxon>
        <taxon>Hexamitinae</taxon>
        <taxon>Hexamita</taxon>
    </lineage>
</organism>
<dbReference type="Gene3D" id="2.160.20.110">
    <property type="match status" value="2"/>
</dbReference>
<keyword evidence="6" id="KW-1185">Reference proteome</keyword>
<dbReference type="EMBL" id="CATOUU010000901">
    <property type="protein sequence ID" value="CAI9958039.1"/>
    <property type="molecule type" value="Genomic_DNA"/>
</dbReference>
<comment type="caution">
    <text evidence="2">The sequence shown here is derived from an EMBL/GenBank/DDBJ whole genome shotgun (WGS) entry which is preliminary data.</text>
</comment>
<dbReference type="EMBL" id="CAXDID020000121">
    <property type="protein sequence ID" value="CAL6032021.1"/>
    <property type="molecule type" value="Genomic_DNA"/>
</dbReference>
<sequence>MYTQRTQDLQLKLTYSMQSLQSFALFGLTTNIQVQSSNVSVKVPQDLANGSLLCFLCDVNASSSDFTFIASGQNITGFVQAPLTILKINQSLVQFRLNGVNIGGLILNASEIQVSIVDCNISGFVIDDSVSGSIITFVYQQVDFGVENVKICSNVPYFGQGALSQQGIVDTCVLCRDGFYTYGLCLASLQFSEIQNDKLVCINSFTFDGEKCSCAEGQILNGTTCIEVLYSINSLSSQQILVQNQVADLTNRTQALDNISRELTDNLSHTNQLIYNIQQDQIVNSVTVDHNIIGNITSLNQTLLNNVATLNALIQNLQAQIDLLQNKQDKLPLEMLNNMFQQENYEATELWIICGQPAFIQTFDITSVTNTIISSNFTNGSVFGQKINVQNVFIDIQDGVYGSVVQPLFAAQNQFYNIKVRIGNQIVGSGQILSSNNSIIINLMTILSKIGTTVTINSLLSLNILLTQSVSITIKDVKIQLNIQASTGNLGLVGSLIGQMSIINYQVSGTYETLGMMSLGVQTMSSSKVLIKRVNFAPFSYVYGNQSSFLFGIITSSSIEIAKSVMTIGNQSTQFILGSLTTTNTLFQQFGGLVSQMIMTRLVVVELFQTSNFTCSTQYMTKSGIMLGISTTSSSQVIFKGICIKFSIVANTNLSQFGVIGYLDGNITIQQTTIVSNISAVIINCLGVIGNISASSLLANFLDLTLQEQIHYTSGGTNSALIGQLYAVSSTFTKIKLNNSVQNGTGIYGGFIAISNSDISITDSVINNLTIISTSSSSAVTGQSINNLITQNIIVINIISNSSNSVGTIIGFSNAQCSVQSSQIINISISSLIGVGSGSLIGYSSLQTIIDNCHSENINIYSTTNGTGGMVGWANFSLIINCYVLNVQINSTLYIGGICGIQNNNSEIRNSQVINSYIKGSQSGGISGVQRNNSEIVSCISENNTIESSSSNAGSIIATSLIFTQILNSSSLNCSVTSTGSVTGGIFGFISSVLLDTCFVSDLKTVSGSQSGGVIGITGTLGSIQIQNVFVHNIFLQCLTGTSIGSIIGYLYVDSIINGANIKNVQMITQSANGAGGVVGSSSANVQIVNCIVENLNINSTSTGSGGIIGHSNITSIINCSVSNSFINSTDDIGGVLGYQQDSSINNQILIQNVSVRNITLNSSSGYTGGFIGHFSSSTQALFIKVSIVSNILINSSSQIGIIVGKSDLASYSVTNSSSQGVNKINNIIQSNCDNLIFIANQRGC</sequence>
<dbReference type="AlphaFoldDB" id="A0AA86UAK9"/>
<proteinExistence type="predicted"/>
<keyword evidence="1" id="KW-0175">Coiled coil</keyword>
<evidence type="ECO:0000313" key="5">
    <source>
        <dbReference type="EMBL" id="CAL6080021.1"/>
    </source>
</evidence>
<feature type="coiled-coil region" evidence="1">
    <location>
        <begin position="300"/>
        <end position="334"/>
    </location>
</feature>
<evidence type="ECO:0000313" key="4">
    <source>
        <dbReference type="EMBL" id="CAL6032021.1"/>
    </source>
</evidence>
<name>A0AA86UAK9_9EUKA</name>
<dbReference type="EMBL" id="CAXDID020000344">
    <property type="protein sequence ID" value="CAL6080021.1"/>
    <property type="molecule type" value="Genomic_DNA"/>
</dbReference>
<reference evidence="2" key="1">
    <citation type="submission" date="2023-06" db="EMBL/GenBank/DDBJ databases">
        <authorList>
            <person name="Kurt Z."/>
        </authorList>
    </citation>
    <scope>NUCLEOTIDE SEQUENCE</scope>
</reference>
<dbReference type="Proteomes" id="UP001642409">
    <property type="component" value="Unassembled WGS sequence"/>
</dbReference>
<evidence type="ECO:0000313" key="6">
    <source>
        <dbReference type="Proteomes" id="UP001642409"/>
    </source>
</evidence>
<reference evidence="4 6" key="2">
    <citation type="submission" date="2024-07" db="EMBL/GenBank/DDBJ databases">
        <authorList>
            <person name="Akdeniz Z."/>
        </authorList>
    </citation>
    <scope>NUCLEOTIDE SEQUENCE [LARGE SCALE GENOMIC DNA]</scope>
</reference>
<evidence type="ECO:0000256" key="1">
    <source>
        <dbReference type="SAM" id="Coils"/>
    </source>
</evidence>
<protein>
    <submittedName>
        <fullName evidence="2">Uncharacterized protein</fullName>
    </submittedName>
</protein>